<evidence type="ECO:0000313" key="2">
    <source>
        <dbReference type="Proteomes" id="UP000619788"/>
    </source>
</evidence>
<evidence type="ECO:0000313" key="1">
    <source>
        <dbReference type="EMBL" id="GIH95249.1"/>
    </source>
</evidence>
<name>A0A8J3SL47_9ACTN</name>
<proteinExistence type="predicted"/>
<comment type="caution">
    <text evidence="1">The sequence shown here is derived from an EMBL/GenBank/DDBJ whole genome shotgun (WGS) entry which is preliminary data.</text>
</comment>
<reference evidence="1 2" key="1">
    <citation type="submission" date="2021-01" db="EMBL/GenBank/DDBJ databases">
        <title>Whole genome shotgun sequence of Planobispora siamensis NBRC 107568.</title>
        <authorList>
            <person name="Komaki H."/>
            <person name="Tamura T."/>
        </authorList>
    </citation>
    <scope>NUCLEOTIDE SEQUENCE [LARGE SCALE GENOMIC DNA]</scope>
    <source>
        <strain evidence="1 2">NBRC 107568</strain>
    </source>
</reference>
<keyword evidence="2" id="KW-1185">Reference proteome</keyword>
<dbReference type="AlphaFoldDB" id="A0A8J3SL47"/>
<organism evidence="1 2">
    <name type="scientific">Planobispora siamensis</name>
    <dbReference type="NCBI Taxonomy" id="936338"/>
    <lineage>
        <taxon>Bacteria</taxon>
        <taxon>Bacillati</taxon>
        <taxon>Actinomycetota</taxon>
        <taxon>Actinomycetes</taxon>
        <taxon>Streptosporangiales</taxon>
        <taxon>Streptosporangiaceae</taxon>
        <taxon>Planobispora</taxon>
    </lineage>
</organism>
<protein>
    <submittedName>
        <fullName evidence="1">Uncharacterized protein</fullName>
    </submittedName>
</protein>
<dbReference type="RefSeq" id="WP_204067351.1">
    <property type="nucleotide sequence ID" value="NZ_BOOJ01000052.1"/>
</dbReference>
<accession>A0A8J3SL47</accession>
<sequence>MNSTDEILEAGMAAALESFDIVFIDATTRGESLDQRVEAALRAALQARDAILASAGYLVVPAPVPTDEELDEAARWLAEASQCQRFAGENWRKLRYRPHLVDFAAGKARTLPKASQSDHAQAITAAETILKKYPAEPPKERV</sequence>
<dbReference type="EMBL" id="BOOJ01000052">
    <property type="protein sequence ID" value="GIH95249.1"/>
    <property type="molecule type" value="Genomic_DNA"/>
</dbReference>
<dbReference type="Proteomes" id="UP000619788">
    <property type="component" value="Unassembled WGS sequence"/>
</dbReference>
<gene>
    <name evidence="1" type="ORF">Psi01_58790</name>
</gene>